<organism evidence="2 3">
    <name type="scientific">Prorocentrum cordatum</name>
    <dbReference type="NCBI Taxonomy" id="2364126"/>
    <lineage>
        <taxon>Eukaryota</taxon>
        <taxon>Sar</taxon>
        <taxon>Alveolata</taxon>
        <taxon>Dinophyceae</taxon>
        <taxon>Prorocentrales</taxon>
        <taxon>Prorocentraceae</taxon>
        <taxon>Prorocentrum</taxon>
    </lineage>
</organism>
<comment type="caution">
    <text evidence="2">The sequence shown here is derived from an EMBL/GenBank/DDBJ whole genome shotgun (WGS) entry which is preliminary data.</text>
</comment>
<name>A0ABN9U636_9DINO</name>
<feature type="region of interest" description="Disordered" evidence="1">
    <location>
        <begin position="349"/>
        <end position="368"/>
    </location>
</feature>
<feature type="compositionally biased region" description="Basic and acidic residues" evidence="1">
    <location>
        <begin position="357"/>
        <end position="366"/>
    </location>
</feature>
<keyword evidence="3" id="KW-1185">Reference proteome</keyword>
<evidence type="ECO:0000256" key="1">
    <source>
        <dbReference type="SAM" id="MobiDB-lite"/>
    </source>
</evidence>
<gene>
    <name evidence="2" type="ORF">PCOR1329_LOCUS45318</name>
</gene>
<dbReference type="Proteomes" id="UP001189429">
    <property type="component" value="Unassembled WGS sequence"/>
</dbReference>
<dbReference type="SUPFAM" id="SSF53448">
    <property type="entry name" value="Nucleotide-diphospho-sugar transferases"/>
    <property type="match status" value="1"/>
</dbReference>
<protein>
    <submittedName>
        <fullName evidence="2">Uncharacterized protein</fullName>
    </submittedName>
</protein>
<reference evidence="2" key="1">
    <citation type="submission" date="2023-10" db="EMBL/GenBank/DDBJ databases">
        <authorList>
            <person name="Chen Y."/>
            <person name="Shah S."/>
            <person name="Dougan E. K."/>
            <person name="Thang M."/>
            <person name="Chan C."/>
        </authorList>
    </citation>
    <scope>NUCLEOTIDE SEQUENCE [LARGE SCALE GENOMIC DNA]</scope>
</reference>
<evidence type="ECO:0000313" key="3">
    <source>
        <dbReference type="Proteomes" id="UP001189429"/>
    </source>
</evidence>
<accession>A0ABN9U636</accession>
<proteinExistence type="predicted"/>
<dbReference type="EMBL" id="CAUYUJ010015449">
    <property type="protein sequence ID" value="CAK0854041.1"/>
    <property type="molecule type" value="Genomic_DNA"/>
</dbReference>
<dbReference type="InterPro" id="IPR029044">
    <property type="entry name" value="Nucleotide-diphossugar_trans"/>
</dbReference>
<sequence length="434" mass="46744">MCAAVGEVAPPGCAHRVTIVVTTSPIPARPGEGRGRACTLCFPPRRGSGAGGLCSCRSFSPAAFRDHLPGLEECGRLLVCDGYLRGDGKAQLCPEAAYAEYLDEVVLLAEGGALGPCRVLRLQERRGYSLALAAALEAVETEFVLVVQHDWLFVRPAEVAAAVAAMDLDAEVRYIGMQSMTTLDYPRRIRDRYGLELPPARVVGGLRLVPQLHWYDKPHLPEKKPGRRHKLSEVRADSSDRRRFLAVFGFGGPRWALGPSNNDSGGRARVGSDLWGGTRQGEAPEAPIRGLRAGLRGSVLRPIFFLGPLQGRALPGGRLRGRSHPMIFTACTPAGREFGPMCVPRRSSLAPARKSSHASENERDNSSPEMNSYYDLALSGNIFCSSAAAAQPLRSGVLAQESTAEGGPSQVLRLPRSFIRRGRTRGPNCCRGGV</sequence>
<evidence type="ECO:0000313" key="2">
    <source>
        <dbReference type="EMBL" id="CAK0854041.1"/>
    </source>
</evidence>